<reference evidence="1" key="1">
    <citation type="journal article" date="2015" name="Nature">
        <title>Complex archaea that bridge the gap between prokaryotes and eukaryotes.</title>
        <authorList>
            <person name="Spang A."/>
            <person name="Saw J.H."/>
            <person name="Jorgensen S.L."/>
            <person name="Zaremba-Niedzwiedzka K."/>
            <person name="Martijn J."/>
            <person name="Lind A.E."/>
            <person name="van Eijk R."/>
            <person name="Schleper C."/>
            <person name="Guy L."/>
            <person name="Ettema T.J."/>
        </authorList>
    </citation>
    <scope>NUCLEOTIDE SEQUENCE</scope>
</reference>
<evidence type="ECO:0000313" key="1">
    <source>
        <dbReference type="EMBL" id="KKK69427.1"/>
    </source>
</evidence>
<dbReference type="AlphaFoldDB" id="A0A0F8XJX8"/>
<name>A0A0F8XJX8_9ZZZZ</name>
<organism evidence="1">
    <name type="scientific">marine sediment metagenome</name>
    <dbReference type="NCBI Taxonomy" id="412755"/>
    <lineage>
        <taxon>unclassified sequences</taxon>
        <taxon>metagenomes</taxon>
        <taxon>ecological metagenomes</taxon>
    </lineage>
</organism>
<proteinExistence type="predicted"/>
<accession>A0A0F8XJX8</accession>
<comment type="caution">
    <text evidence="1">The sequence shown here is derived from an EMBL/GenBank/DDBJ whole genome shotgun (WGS) entry which is preliminary data.</text>
</comment>
<sequence>MDKSEMGKKSRAAGQRFELKVRKDLESKRWIVDKWTNNVELMCSHKQKCCGKLHPAKSNRFNMRSTGFPDFIAFKVKYIIYATENLCEVIAVEVKTNGYLSKTEKDKCRWYLLSNIFSKIFIASKGDKKIVYKEFEASKNRSHGLQTSHERRKKK</sequence>
<dbReference type="EMBL" id="LAZR01058654">
    <property type="protein sequence ID" value="KKK69427.1"/>
    <property type="molecule type" value="Genomic_DNA"/>
</dbReference>
<gene>
    <name evidence="1" type="ORF">LCGC14_2934140</name>
</gene>
<evidence type="ECO:0008006" key="2">
    <source>
        <dbReference type="Google" id="ProtNLM"/>
    </source>
</evidence>
<protein>
    <recommendedName>
        <fullName evidence="2">VRR-NUC domain-containing protein</fullName>
    </recommendedName>
</protein>